<reference evidence="7 8" key="1">
    <citation type="submission" date="2019-05" db="EMBL/GenBank/DDBJ databases">
        <title>We sequenced the genome of Paenibacillus hemerocallicola KCTC 33185 for further insight into its adaptation and study the phylogeny of Paenibacillus.</title>
        <authorList>
            <person name="Narsing Rao M.P."/>
        </authorList>
    </citation>
    <scope>NUCLEOTIDE SEQUENCE [LARGE SCALE GENOMIC DNA]</scope>
    <source>
        <strain evidence="7 8">KCTC 33185</strain>
    </source>
</reference>
<protein>
    <submittedName>
        <fullName evidence="7">DUF3533 domain-containing protein</fullName>
    </submittedName>
</protein>
<feature type="transmembrane region" description="Helical" evidence="5">
    <location>
        <begin position="23"/>
        <end position="43"/>
    </location>
</feature>
<dbReference type="Proteomes" id="UP000307943">
    <property type="component" value="Unassembled WGS sequence"/>
</dbReference>
<feature type="domain" description="ABC-2 type transporter transmembrane" evidence="6">
    <location>
        <begin position="29"/>
        <end position="391"/>
    </location>
</feature>
<keyword evidence="3 5" id="KW-1133">Transmembrane helix</keyword>
<evidence type="ECO:0000259" key="6">
    <source>
        <dbReference type="Pfam" id="PF12698"/>
    </source>
</evidence>
<evidence type="ECO:0000313" key="8">
    <source>
        <dbReference type="Proteomes" id="UP000307943"/>
    </source>
</evidence>
<dbReference type="PANTHER" id="PTHR43077:SF5">
    <property type="entry name" value="PHAGE INFECTION PROTEIN"/>
    <property type="match status" value="1"/>
</dbReference>
<evidence type="ECO:0000313" key="7">
    <source>
        <dbReference type="EMBL" id="TNJ67622.1"/>
    </source>
</evidence>
<evidence type="ECO:0000256" key="3">
    <source>
        <dbReference type="ARBA" id="ARBA00022989"/>
    </source>
</evidence>
<feature type="transmembrane region" description="Helical" evidence="5">
    <location>
        <begin position="377"/>
        <end position="396"/>
    </location>
</feature>
<dbReference type="InterPro" id="IPR013525">
    <property type="entry name" value="ABC2_TM"/>
</dbReference>
<keyword evidence="8" id="KW-1185">Reference proteome</keyword>
<proteinExistence type="predicted"/>
<dbReference type="Gene3D" id="3.40.1710.10">
    <property type="entry name" value="abc type-2 transporter like domain"/>
    <property type="match status" value="1"/>
</dbReference>
<dbReference type="OrthoDB" id="2406134at2"/>
<dbReference type="GO" id="GO:0016020">
    <property type="term" value="C:membrane"/>
    <property type="evidence" value="ECO:0007669"/>
    <property type="project" value="UniProtKB-SubCell"/>
</dbReference>
<gene>
    <name evidence="7" type="ORF">FE784_04365</name>
</gene>
<accession>A0A5C4TFP8</accession>
<dbReference type="AlphaFoldDB" id="A0A5C4TFP8"/>
<evidence type="ECO:0000256" key="5">
    <source>
        <dbReference type="SAM" id="Phobius"/>
    </source>
</evidence>
<evidence type="ECO:0000256" key="1">
    <source>
        <dbReference type="ARBA" id="ARBA00004141"/>
    </source>
</evidence>
<sequence>MKIICGSGVCKMSGMKSFFAQKIVGLGLVVMIAVIALLGWAILGSTVNPVPKNMPIALVAADKGAEIPGRGKVNIGDTLREKLTAAQTPTGEPSPFEWTVLDDEREASDGLDRQQYYAAIVLPENLSTAFVSFMSPNPQAAGVKVLINQGKSGVAASMVTQAVGKMIEGINNQLREQALGQIQQAPGSGVSFAQAKALAAPLTVSFEVVHPIMPNTANGNTPVVLTQLAWMAALAASALLYAAGSKLRAARRWTVVCSQLAAGAVYAAVAAGAELLLAGGLFGLDIPDWTNTYLFLLLAVFCFFLLQSAILAWIGLKGMPVLVLLFFFGLPILSLPPEFLPATTRDWLYSWIPFRFSVEGLRDLIYFRQGLNVGSPAAVLGWIGAVSAVLMAASVAKRGDGARGATGIGRTAG</sequence>
<organism evidence="7 8">
    <name type="scientific">Paenibacillus hemerocallicola</name>
    <dbReference type="NCBI Taxonomy" id="1172614"/>
    <lineage>
        <taxon>Bacteria</taxon>
        <taxon>Bacillati</taxon>
        <taxon>Bacillota</taxon>
        <taxon>Bacilli</taxon>
        <taxon>Bacillales</taxon>
        <taxon>Paenibacillaceae</taxon>
        <taxon>Paenibacillus</taxon>
    </lineage>
</organism>
<dbReference type="GO" id="GO:0140359">
    <property type="term" value="F:ABC-type transporter activity"/>
    <property type="evidence" value="ECO:0007669"/>
    <property type="project" value="InterPro"/>
</dbReference>
<keyword evidence="4 5" id="KW-0472">Membrane</keyword>
<dbReference type="PANTHER" id="PTHR43077">
    <property type="entry name" value="TRANSPORT PERMEASE YVFS-RELATED"/>
    <property type="match status" value="1"/>
</dbReference>
<feature type="transmembrane region" description="Helical" evidence="5">
    <location>
        <begin position="293"/>
        <end position="314"/>
    </location>
</feature>
<evidence type="ECO:0000256" key="2">
    <source>
        <dbReference type="ARBA" id="ARBA00022692"/>
    </source>
</evidence>
<feature type="transmembrane region" description="Helical" evidence="5">
    <location>
        <begin position="253"/>
        <end position="273"/>
    </location>
</feature>
<name>A0A5C4TFP8_9BACL</name>
<dbReference type="InterPro" id="IPR051328">
    <property type="entry name" value="T7SS_ABC-Transporter"/>
</dbReference>
<feature type="transmembrane region" description="Helical" evidence="5">
    <location>
        <begin position="223"/>
        <end position="241"/>
    </location>
</feature>
<comment type="caution">
    <text evidence="7">The sequence shown here is derived from an EMBL/GenBank/DDBJ whole genome shotgun (WGS) entry which is preliminary data.</text>
</comment>
<comment type="subcellular location">
    <subcellularLocation>
        <location evidence="1">Membrane</location>
        <topology evidence="1">Multi-pass membrane protein</topology>
    </subcellularLocation>
</comment>
<dbReference type="EMBL" id="VDCQ01000004">
    <property type="protein sequence ID" value="TNJ67622.1"/>
    <property type="molecule type" value="Genomic_DNA"/>
</dbReference>
<evidence type="ECO:0000256" key="4">
    <source>
        <dbReference type="ARBA" id="ARBA00023136"/>
    </source>
</evidence>
<keyword evidence="2 5" id="KW-0812">Transmembrane</keyword>
<dbReference type="Pfam" id="PF12698">
    <property type="entry name" value="ABC2_membrane_3"/>
    <property type="match status" value="1"/>
</dbReference>
<feature type="transmembrane region" description="Helical" evidence="5">
    <location>
        <begin position="321"/>
        <end position="340"/>
    </location>
</feature>